<dbReference type="Pfam" id="PF00258">
    <property type="entry name" value="Flavodoxin_1"/>
    <property type="match status" value="1"/>
</dbReference>
<dbReference type="NCBIfam" id="TIGR01755">
    <property type="entry name" value="flav_wrbA"/>
    <property type="match status" value="1"/>
</dbReference>
<dbReference type="GO" id="GO:0003955">
    <property type="term" value="F:NAD(P)H dehydrogenase (quinone) activity"/>
    <property type="evidence" value="ECO:0007669"/>
    <property type="project" value="UniProtKB-EC"/>
</dbReference>
<proteinExistence type="inferred from homology"/>
<dbReference type="PANTHER" id="PTHR30546:SF23">
    <property type="entry name" value="FLAVOPROTEIN-LIKE PROTEIN YCP4-RELATED"/>
    <property type="match status" value="1"/>
</dbReference>
<dbReference type="EC" id="1.6.5.2" evidence="2"/>
<dbReference type="PROSITE" id="PS50902">
    <property type="entry name" value="FLAVODOXIN_LIKE"/>
    <property type="match status" value="1"/>
</dbReference>
<dbReference type="FunFam" id="3.40.50.360:FF:000001">
    <property type="entry name" value="NAD(P)H dehydrogenase (Quinone) FQR1-like"/>
    <property type="match status" value="1"/>
</dbReference>
<dbReference type="EMBL" id="BMAR01000030">
    <property type="protein sequence ID" value="GFR49389.1"/>
    <property type="molecule type" value="Genomic_DNA"/>
</dbReference>
<dbReference type="GO" id="GO:0010181">
    <property type="term" value="F:FMN binding"/>
    <property type="evidence" value="ECO:0007669"/>
    <property type="project" value="InterPro"/>
</dbReference>
<accession>A0AAD3DYH5</accession>
<evidence type="ECO:0000256" key="1">
    <source>
        <dbReference type="ARBA" id="ARBA00006961"/>
    </source>
</evidence>
<comment type="similarity">
    <text evidence="1">Belongs to the WrbA family.</text>
</comment>
<dbReference type="GO" id="GO:0009055">
    <property type="term" value="F:electron transfer activity"/>
    <property type="evidence" value="ECO:0007669"/>
    <property type="project" value="InterPro"/>
</dbReference>
<dbReference type="SUPFAM" id="SSF52218">
    <property type="entry name" value="Flavoproteins"/>
    <property type="match status" value="1"/>
</dbReference>
<evidence type="ECO:0000256" key="2">
    <source>
        <dbReference type="ARBA" id="ARBA00012648"/>
    </source>
</evidence>
<dbReference type="InterPro" id="IPR001226">
    <property type="entry name" value="Flavodoxin_CS"/>
</dbReference>
<keyword evidence="7" id="KW-1185">Reference proteome</keyword>
<evidence type="ECO:0000256" key="3">
    <source>
        <dbReference type="ARBA" id="ARBA00047678"/>
    </source>
</evidence>
<evidence type="ECO:0000313" key="7">
    <source>
        <dbReference type="Proteomes" id="UP001054857"/>
    </source>
</evidence>
<evidence type="ECO:0000256" key="4">
    <source>
        <dbReference type="ARBA" id="ARBA00048983"/>
    </source>
</evidence>
<protein>
    <recommendedName>
        <fullName evidence="2">NAD(P)H dehydrogenase (quinone)</fullName>
        <ecNumber evidence="2">1.6.5.2</ecNumber>
    </recommendedName>
</protein>
<dbReference type="PROSITE" id="PS00201">
    <property type="entry name" value="FLAVODOXIN"/>
    <property type="match status" value="1"/>
</dbReference>
<dbReference type="InterPro" id="IPR008254">
    <property type="entry name" value="Flavodoxin/NO_synth"/>
</dbReference>
<dbReference type="GO" id="GO:0016020">
    <property type="term" value="C:membrane"/>
    <property type="evidence" value="ECO:0007669"/>
    <property type="project" value="TreeGrafter"/>
</dbReference>
<name>A0AAD3DYH5_9CHLO</name>
<dbReference type="AlphaFoldDB" id="A0AAD3DYH5"/>
<reference evidence="6 7" key="1">
    <citation type="journal article" date="2021" name="Sci. Rep.">
        <title>Genome sequencing of the multicellular alga Astrephomene provides insights into convergent evolution of germ-soma differentiation.</title>
        <authorList>
            <person name="Yamashita S."/>
            <person name="Yamamoto K."/>
            <person name="Matsuzaki R."/>
            <person name="Suzuki S."/>
            <person name="Yamaguchi H."/>
            <person name="Hirooka S."/>
            <person name="Minakuchi Y."/>
            <person name="Miyagishima S."/>
            <person name="Kawachi M."/>
            <person name="Toyoda A."/>
            <person name="Nozaki H."/>
        </authorList>
    </citation>
    <scope>NUCLEOTIDE SEQUENCE [LARGE SCALE GENOMIC DNA]</scope>
    <source>
        <strain evidence="6 7">NIES-4017</strain>
    </source>
</reference>
<feature type="domain" description="Flavodoxin-like" evidence="5">
    <location>
        <begin position="5"/>
        <end position="200"/>
    </location>
</feature>
<evidence type="ECO:0000259" key="5">
    <source>
        <dbReference type="PROSITE" id="PS50902"/>
    </source>
</evidence>
<dbReference type="InterPro" id="IPR010089">
    <property type="entry name" value="Flavoprotein_WrbA-like"/>
</dbReference>
<comment type="catalytic activity">
    <reaction evidence="3">
        <text>a quinone + NADH + H(+) = a quinol + NAD(+)</text>
        <dbReference type="Rhea" id="RHEA:46160"/>
        <dbReference type="ChEBI" id="CHEBI:15378"/>
        <dbReference type="ChEBI" id="CHEBI:24646"/>
        <dbReference type="ChEBI" id="CHEBI:57540"/>
        <dbReference type="ChEBI" id="CHEBI:57945"/>
        <dbReference type="ChEBI" id="CHEBI:132124"/>
        <dbReference type="EC" id="1.6.5.2"/>
    </reaction>
</comment>
<gene>
    <name evidence="6" type="ORF">Agub_g11441</name>
</gene>
<dbReference type="InterPro" id="IPR029039">
    <property type="entry name" value="Flavoprotein-like_sf"/>
</dbReference>
<dbReference type="Proteomes" id="UP001054857">
    <property type="component" value="Unassembled WGS sequence"/>
</dbReference>
<comment type="caution">
    <text evidence="6">The sequence shown here is derived from an EMBL/GenBank/DDBJ whole genome shotgun (WGS) entry which is preliminary data.</text>
</comment>
<organism evidence="6 7">
    <name type="scientific">Astrephomene gubernaculifera</name>
    <dbReference type="NCBI Taxonomy" id="47775"/>
    <lineage>
        <taxon>Eukaryota</taxon>
        <taxon>Viridiplantae</taxon>
        <taxon>Chlorophyta</taxon>
        <taxon>core chlorophytes</taxon>
        <taxon>Chlorophyceae</taxon>
        <taxon>CS clade</taxon>
        <taxon>Chlamydomonadales</taxon>
        <taxon>Astrephomenaceae</taxon>
        <taxon>Astrephomene</taxon>
    </lineage>
</organism>
<evidence type="ECO:0000313" key="6">
    <source>
        <dbReference type="EMBL" id="GFR49389.1"/>
    </source>
</evidence>
<dbReference type="PANTHER" id="PTHR30546">
    <property type="entry name" value="FLAVODOXIN-RELATED PROTEIN WRBA-RELATED"/>
    <property type="match status" value="1"/>
</dbReference>
<dbReference type="Gene3D" id="3.40.50.360">
    <property type="match status" value="2"/>
</dbReference>
<sequence>MAVKVWIIFYSTYGHTKAMAEAVKKGVEAVEGVEATIYQVAETLSEEVLAKLHAAPKSDYPIIDPQPLLPRAPHPLPHPHNCSRSRRFGMMAAQMKAFFDATGGLWQKGALHGKPASMFTSTASQGGGQETTIMTAVTQLAHHGMIYVPSGFAAGPGMFDVKEARGGSAWGPGTLAGADGSRLPSEIELLQCEVMGKQLASVAKKLKA</sequence>
<dbReference type="NCBIfam" id="NF002999">
    <property type="entry name" value="PRK03767.1"/>
    <property type="match status" value="1"/>
</dbReference>
<comment type="catalytic activity">
    <reaction evidence="4">
        <text>a quinone + NADPH + H(+) = a quinol + NADP(+)</text>
        <dbReference type="Rhea" id="RHEA:46164"/>
        <dbReference type="ChEBI" id="CHEBI:15378"/>
        <dbReference type="ChEBI" id="CHEBI:24646"/>
        <dbReference type="ChEBI" id="CHEBI:57783"/>
        <dbReference type="ChEBI" id="CHEBI:58349"/>
        <dbReference type="ChEBI" id="CHEBI:132124"/>
        <dbReference type="EC" id="1.6.5.2"/>
    </reaction>
</comment>